<comment type="caution">
    <text evidence="1">The sequence shown here is derived from an EMBL/GenBank/DDBJ whole genome shotgun (WGS) entry which is preliminary data.</text>
</comment>
<proteinExistence type="predicted"/>
<reference evidence="1" key="1">
    <citation type="submission" date="2021-06" db="EMBL/GenBank/DDBJ databases">
        <authorList>
            <person name="Kallberg Y."/>
            <person name="Tangrot J."/>
            <person name="Rosling A."/>
        </authorList>
    </citation>
    <scope>NUCLEOTIDE SEQUENCE</scope>
    <source>
        <strain evidence="1">MA461A</strain>
    </source>
</reference>
<gene>
    <name evidence="1" type="ORF">RPERSI_LOCUS30738</name>
</gene>
<evidence type="ECO:0000313" key="2">
    <source>
        <dbReference type="Proteomes" id="UP000789920"/>
    </source>
</evidence>
<accession>A0ACA9SGX0</accession>
<protein>
    <submittedName>
        <fullName evidence="1">25430_t:CDS:1</fullName>
    </submittedName>
</protein>
<feature type="non-terminal residue" evidence="1">
    <location>
        <position position="1"/>
    </location>
</feature>
<dbReference type="EMBL" id="CAJVQC010121077">
    <property type="protein sequence ID" value="CAG8838608.1"/>
    <property type="molecule type" value="Genomic_DNA"/>
</dbReference>
<organism evidence="1 2">
    <name type="scientific">Racocetra persica</name>
    <dbReference type="NCBI Taxonomy" id="160502"/>
    <lineage>
        <taxon>Eukaryota</taxon>
        <taxon>Fungi</taxon>
        <taxon>Fungi incertae sedis</taxon>
        <taxon>Mucoromycota</taxon>
        <taxon>Glomeromycotina</taxon>
        <taxon>Glomeromycetes</taxon>
        <taxon>Diversisporales</taxon>
        <taxon>Gigasporaceae</taxon>
        <taxon>Racocetra</taxon>
    </lineage>
</organism>
<evidence type="ECO:0000313" key="1">
    <source>
        <dbReference type="EMBL" id="CAG8838608.1"/>
    </source>
</evidence>
<sequence length="119" mass="13504">KVPLEKTVVETDAPYLTPVPQRGNINFPSNIIYTLHKIAKIKKIAYEELAAKTSANACRLFNSGFGVQQTLAYQQFFHASGLTPNEIKFLRDNVNKEEEFIKSFSQATTLRQKQELEAQ</sequence>
<dbReference type="Proteomes" id="UP000789920">
    <property type="component" value="Unassembled WGS sequence"/>
</dbReference>
<name>A0ACA9SGX0_9GLOM</name>
<keyword evidence="2" id="KW-1185">Reference proteome</keyword>